<dbReference type="Pfam" id="PF00534">
    <property type="entry name" value="Glycos_transf_1"/>
    <property type="match status" value="1"/>
</dbReference>
<evidence type="ECO:0000256" key="1">
    <source>
        <dbReference type="ARBA" id="ARBA00009481"/>
    </source>
</evidence>
<evidence type="ECO:0000256" key="5">
    <source>
        <dbReference type="ARBA" id="ARBA00022679"/>
    </source>
</evidence>
<comment type="subunit">
    <text evidence="2">Homodimer.</text>
</comment>
<keyword evidence="5" id="KW-0808">Transferase</keyword>
<feature type="compositionally biased region" description="Polar residues" evidence="7">
    <location>
        <begin position="1"/>
        <end position="12"/>
    </location>
</feature>
<sequence>MDPTGQSVNDQTAVAAPPVNREDFQRRPSASQMGQLKCDLGKCTWDGPPFHAIYAGIAASYHFANRRVSLAFAVRDSSYMLDYAQHDFSSGGLRPNWPAITDHIILTAREYQQDHAEKFIGLAMSSDLAEWCPNLCARLWLELDIIPIVIRKAEEKVSWGSYDEQLPFESLDEQAESMARKLFGPSQSPVLEIGSRGIVEVDAALHVKLTRTLDYEKTVGPTTWSALNKFANDLKRRRVKIAFFSATPQGGGVALMRHALVRLAKVLGVDLEWYVPKPRPGVFRITKNNHNILQGVAPPGTRFTPEERNIVRDWVHENADRFWLKRAGPPAPEWLEKHASLLPHLPVLPWFQRNGPLVHPIEGGADVIIIDDPQLPFLIPLIKKHTPDRPVIYRSHIQIRSDLVATPGTPQAEAWELLWESIKQADVFISHPVRAFVPKNVPASMVGYMPASTDWLDGLNKPMSDWSISYYGRIFNSQCREQYMPTIQFPEEEYIAHIARFDPSKGICDVLASYRKFHNLLSHSLPHLRPPKLLICGHGSVDDPDGTIVYDTALGYIDQHLKHLKDFICIMRIGPSDQMLNALLSKARIALQLSTREGFEVKVSEALHKGKPVIATLAGGIPLQIQHGKNGFLTDVSDTDAVAEHLFQLWTDQKLYDRMSAFASTNVSDEVSTVGNLLSWLYLASELSKGRKIQPNERWINDMAREEANEPYQPLESRLKRALHTNAAK</sequence>
<evidence type="ECO:0000256" key="4">
    <source>
        <dbReference type="ARBA" id="ARBA00022676"/>
    </source>
</evidence>
<dbReference type="InterPro" id="IPR001296">
    <property type="entry name" value="Glyco_trans_1"/>
</dbReference>
<evidence type="ECO:0000313" key="10">
    <source>
        <dbReference type="EMBL" id="KEY74752.1"/>
    </source>
</evidence>
<evidence type="ECO:0000259" key="8">
    <source>
        <dbReference type="Pfam" id="PF00534"/>
    </source>
</evidence>
<dbReference type="PANTHER" id="PTHR47779">
    <property type="entry name" value="SYNTHASE (CCG-9), PUTATIVE (AFU_ORTHOLOGUE AFUA_3G12100)-RELATED"/>
    <property type="match status" value="1"/>
</dbReference>
<dbReference type="AlphaFoldDB" id="A0A084BB23"/>
<keyword evidence="4" id="KW-0328">Glycosyltransferase</keyword>
<feature type="domain" description="Trehalose synthase N-terminal" evidence="9">
    <location>
        <begin position="244"/>
        <end position="325"/>
    </location>
</feature>
<keyword evidence="3" id="KW-0313">Glucose metabolism</keyword>
<proteinExistence type="inferred from homology"/>
<evidence type="ECO:0000256" key="2">
    <source>
        <dbReference type="ARBA" id="ARBA00011738"/>
    </source>
</evidence>
<evidence type="ECO:0000256" key="6">
    <source>
        <dbReference type="ARBA" id="ARBA00023277"/>
    </source>
</evidence>
<dbReference type="Gene3D" id="3.40.50.2000">
    <property type="entry name" value="Glycogen Phosphorylase B"/>
    <property type="match status" value="2"/>
</dbReference>
<protein>
    <submittedName>
        <fullName evidence="10">Uncharacterized protein</fullName>
    </submittedName>
</protein>
<evidence type="ECO:0000259" key="9">
    <source>
        <dbReference type="Pfam" id="PF21269"/>
    </source>
</evidence>
<feature type="domain" description="Glycosyl transferase family 1" evidence="8">
    <location>
        <begin position="490"/>
        <end position="662"/>
    </location>
</feature>
<name>A0A084BB23_STACB</name>
<dbReference type="InterPro" id="IPR052078">
    <property type="entry name" value="Trehalose_Metab_GTase"/>
</dbReference>
<organism evidence="10 11">
    <name type="scientific">Stachybotrys chartarum (strain CBS 109288 / IBT 7711)</name>
    <name type="common">Toxic black mold</name>
    <name type="synonym">Stilbospora chartarum</name>
    <dbReference type="NCBI Taxonomy" id="1280523"/>
    <lineage>
        <taxon>Eukaryota</taxon>
        <taxon>Fungi</taxon>
        <taxon>Dikarya</taxon>
        <taxon>Ascomycota</taxon>
        <taxon>Pezizomycotina</taxon>
        <taxon>Sordariomycetes</taxon>
        <taxon>Hypocreomycetidae</taxon>
        <taxon>Hypocreales</taxon>
        <taxon>Stachybotryaceae</taxon>
        <taxon>Stachybotrys</taxon>
    </lineage>
</organism>
<evidence type="ECO:0000313" key="11">
    <source>
        <dbReference type="Proteomes" id="UP000028045"/>
    </source>
</evidence>
<dbReference type="HOGENOM" id="CLU_011001_2_0_1"/>
<comment type="similarity">
    <text evidence="1">Belongs to the glycosyltransferase group 1 family. Glycosyltransferase 4 subfamily.</text>
</comment>
<gene>
    <name evidence="10" type="ORF">S7711_06654</name>
</gene>
<dbReference type="InterPro" id="IPR049438">
    <property type="entry name" value="TreT_GT1"/>
</dbReference>
<evidence type="ECO:0000256" key="7">
    <source>
        <dbReference type="SAM" id="MobiDB-lite"/>
    </source>
</evidence>
<dbReference type="OrthoDB" id="937291at2759"/>
<dbReference type="GO" id="GO:0006006">
    <property type="term" value="P:glucose metabolic process"/>
    <property type="evidence" value="ECO:0007669"/>
    <property type="project" value="UniProtKB-KW"/>
</dbReference>
<dbReference type="PANTHER" id="PTHR47779:SF1">
    <property type="entry name" value="SYNTHASE (CCG-9), PUTATIVE (AFU_ORTHOLOGUE AFUA_3G12100)-RELATED"/>
    <property type="match status" value="1"/>
</dbReference>
<keyword evidence="11" id="KW-1185">Reference proteome</keyword>
<evidence type="ECO:0000256" key="3">
    <source>
        <dbReference type="ARBA" id="ARBA00022526"/>
    </source>
</evidence>
<feature type="domain" description="Trehalose synthase N-terminal" evidence="9">
    <location>
        <begin position="364"/>
        <end position="432"/>
    </location>
</feature>
<dbReference type="SUPFAM" id="SSF53756">
    <property type="entry name" value="UDP-Glycosyltransferase/glycogen phosphorylase"/>
    <property type="match status" value="1"/>
</dbReference>
<dbReference type="Pfam" id="PF21269">
    <property type="entry name" value="TreT_GT1"/>
    <property type="match status" value="2"/>
</dbReference>
<dbReference type="Proteomes" id="UP000028045">
    <property type="component" value="Unassembled WGS sequence"/>
</dbReference>
<feature type="region of interest" description="Disordered" evidence="7">
    <location>
        <begin position="1"/>
        <end position="30"/>
    </location>
</feature>
<accession>A0A084BB23</accession>
<dbReference type="GO" id="GO:0016757">
    <property type="term" value="F:glycosyltransferase activity"/>
    <property type="evidence" value="ECO:0007669"/>
    <property type="project" value="UniProtKB-KW"/>
</dbReference>
<dbReference type="EMBL" id="KL647490">
    <property type="protein sequence ID" value="KEY74752.1"/>
    <property type="molecule type" value="Genomic_DNA"/>
</dbReference>
<reference evidence="10 11" key="1">
    <citation type="journal article" date="2014" name="BMC Genomics">
        <title>Comparative genome sequencing reveals chemotype-specific gene clusters in the toxigenic black mold Stachybotrys.</title>
        <authorList>
            <person name="Semeiks J."/>
            <person name="Borek D."/>
            <person name="Otwinowski Z."/>
            <person name="Grishin N.V."/>
        </authorList>
    </citation>
    <scope>NUCLEOTIDE SEQUENCE [LARGE SCALE GENOMIC DNA]</scope>
    <source>
        <strain evidence="11">CBS 109288 / IBT 7711</strain>
    </source>
</reference>
<keyword evidence="6" id="KW-0119">Carbohydrate metabolism</keyword>